<sequence length="217" mass="25139">MDKQEFTDINFDKLINTIAHELAHAYQSTIHIRKPDNAIKSQCEREESCRDEKNNDSENKPLSERENCEYCGKIKSYNCCERSSQGQNKSNDLFIKNLEEVQGDERDIIIFSIGYARNEEGKFYLRFGPLGQKGGEKRLNVAISRAREKIIIPERVQGILKKLPGIANSSLYEKDSEPKEFDSLFEEKVYNELVKQIEKYEVHKQVKSVGYHIDLAL</sequence>
<dbReference type="OrthoDB" id="6513042at2759"/>
<organism evidence="2 3">
    <name type="scientific">Funneliformis geosporum</name>
    <dbReference type="NCBI Taxonomy" id="1117311"/>
    <lineage>
        <taxon>Eukaryota</taxon>
        <taxon>Fungi</taxon>
        <taxon>Fungi incertae sedis</taxon>
        <taxon>Mucoromycota</taxon>
        <taxon>Glomeromycotina</taxon>
        <taxon>Glomeromycetes</taxon>
        <taxon>Glomerales</taxon>
        <taxon>Glomeraceae</taxon>
        <taxon>Funneliformis</taxon>
    </lineage>
</organism>
<name>A0A9W4WMP8_9GLOM</name>
<evidence type="ECO:0000313" key="2">
    <source>
        <dbReference type="EMBL" id="CAI2172890.1"/>
    </source>
</evidence>
<dbReference type="Proteomes" id="UP001153678">
    <property type="component" value="Unassembled WGS sequence"/>
</dbReference>
<reference evidence="2" key="1">
    <citation type="submission" date="2022-08" db="EMBL/GenBank/DDBJ databases">
        <authorList>
            <person name="Kallberg Y."/>
            <person name="Tangrot J."/>
            <person name="Rosling A."/>
        </authorList>
    </citation>
    <scope>NUCLEOTIDE SEQUENCE</scope>
    <source>
        <strain evidence="2">Wild A</strain>
    </source>
</reference>
<comment type="caution">
    <text evidence="2">The sequence shown here is derived from an EMBL/GenBank/DDBJ whole genome shotgun (WGS) entry which is preliminary data.</text>
</comment>
<dbReference type="EMBL" id="CAMKVN010000992">
    <property type="protein sequence ID" value="CAI2172890.1"/>
    <property type="molecule type" value="Genomic_DNA"/>
</dbReference>
<dbReference type="Pfam" id="PF13087">
    <property type="entry name" value="AAA_12"/>
    <property type="match status" value="1"/>
</dbReference>
<keyword evidence="3" id="KW-1185">Reference proteome</keyword>
<evidence type="ECO:0000259" key="1">
    <source>
        <dbReference type="Pfam" id="PF13087"/>
    </source>
</evidence>
<protein>
    <submittedName>
        <fullName evidence="2">12068_t:CDS:1</fullName>
    </submittedName>
</protein>
<accession>A0A9W4WMP8</accession>
<dbReference type="Gene3D" id="3.40.50.300">
    <property type="entry name" value="P-loop containing nucleotide triphosphate hydrolases"/>
    <property type="match status" value="1"/>
</dbReference>
<feature type="domain" description="DNA2/NAM7 helicase-like C-terminal" evidence="1">
    <location>
        <begin position="85"/>
        <end position="152"/>
    </location>
</feature>
<dbReference type="AlphaFoldDB" id="A0A9W4WMP8"/>
<evidence type="ECO:0000313" key="3">
    <source>
        <dbReference type="Proteomes" id="UP001153678"/>
    </source>
</evidence>
<dbReference type="InterPro" id="IPR027417">
    <property type="entry name" value="P-loop_NTPase"/>
</dbReference>
<dbReference type="InterPro" id="IPR041679">
    <property type="entry name" value="DNA2/NAM7-like_C"/>
</dbReference>
<gene>
    <name evidence="2" type="ORF">FWILDA_LOCUS5809</name>
</gene>
<proteinExistence type="predicted"/>